<name>A0A6G0PK37_9STRA</name>
<evidence type="ECO:0000256" key="2">
    <source>
        <dbReference type="SAM" id="SignalP"/>
    </source>
</evidence>
<accession>A0A6G0PK37</accession>
<evidence type="ECO:0000313" key="4">
    <source>
        <dbReference type="Proteomes" id="UP000476176"/>
    </source>
</evidence>
<keyword evidence="2" id="KW-0732">Signal</keyword>
<feature type="chain" id="PRO_5026033449" description="Secreted protein" evidence="2">
    <location>
        <begin position="16"/>
        <end position="99"/>
    </location>
</feature>
<feature type="region of interest" description="Disordered" evidence="1">
    <location>
        <begin position="71"/>
        <end position="91"/>
    </location>
</feature>
<sequence length="99" mass="10530">MCICLLCILCNVVAACSSIGFATGQVYDARSPKIGRHFTPPSPKQKVYDARILFVPGEKRTSCVAYEQGRSQGQLGGGGAPPPNFGESRLTPLILGFVD</sequence>
<organism evidence="3 4">
    <name type="scientific">Phytophthora fragariae</name>
    <dbReference type="NCBI Taxonomy" id="53985"/>
    <lineage>
        <taxon>Eukaryota</taxon>
        <taxon>Sar</taxon>
        <taxon>Stramenopiles</taxon>
        <taxon>Oomycota</taxon>
        <taxon>Peronosporomycetes</taxon>
        <taxon>Peronosporales</taxon>
        <taxon>Peronosporaceae</taxon>
        <taxon>Phytophthora</taxon>
    </lineage>
</organism>
<dbReference type="Proteomes" id="UP000476176">
    <property type="component" value="Unassembled WGS sequence"/>
</dbReference>
<comment type="caution">
    <text evidence="3">The sequence shown here is derived from an EMBL/GenBank/DDBJ whole genome shotgun (WGS) entry which is preliminary data.</text>
</comment>
<protein>
    <recommendedName>
        <fullName evidence="5">Secreted protein</fullName>
    </recommendedName>
</protein>
<proteinExistence type="predicted"/>
<reference evidence="3 4" key="1">
    <citation type="submission" date="2018-09" db="EMBL/GenBank/DDBJ databases">
        <title>Genomic investigation of the strawberry pathogen Phytophthora fragariae indicates pathogenicity is determined by transcriptional variation in three key races.</title>
        <authorList>
            <person name="Adams T.M."/>
            <person name="Armitage A.D."/>
            <person name="Sobczyk M.K."/>
            <person name="Bates H.J."/>
            <person name="Dunwell J.M."/>
            <person name="Nellist C.F."/>
            <person name="Harrison R.J."/>
        </authorList>
    </citation>
    <scope>NUCLEOTIDE SEQUENCE [LARGE SCALE GENOMIC DNA]</scope>
    <source>
        <strain evidence="3 4">BC-23</strain>
    </source>
</reference>
<feature type="signal peptide" evidence="2">
    <location>
        <begin position="1"/>
        <end position="15"/>
    </location>
</feature>
<evidence type="ECO:0000256" key="1">
    <source>
        <dbReference type="SAM" id="MobiDB-lite"/>
    </source>
</evidence>
<evidence type="ECO:0008006" key="5">
    <source>
        <dbReference type="Google" id="ProtNLM"/>
    </source>
</evidence>
<dbReference type="AlphaFoldDB" id="A0A6G0PK37"/>
<dbReference type="EMBL" id="QXGC01000128">
    <property type="protein sequence ID" value="KAE9248339.1"/>
    <property type="molecule type" value="Genomic_DNA"/>
</dbReference>
<gene>
    <name evidence="3" type="ORF">PF004_g3892</name>
</gene>
<evidence type="ECO:0000313" key="3">
    <source>
        <dbReference type="EMBL" id="KAE9248339.1"/>
    </source>
</evidence>